<keyword evidence="6" id="KW-0472">Membrane</keyword>
<feature type="transmembrane region" description="Helical" evidence="6">
    <location>
        <begin position="115"/>
        <end position="137"/>
    </location>
</feature>
<evidence type="ECO:0000256" key="2">
    <source>
        <dbReference type="ARBA" id="ARBA00022980"/>
    </source>
</evidence>
<dbReference type="Proteomes" id="UP001600888">
    <property type="component" value="Unassembled WGS sequence"/>
</dbReference>
<dbReference type="InterPro" id="IPR020934">
    <property type="entry name" value="Ribosomal_uS19_CS"/>
</dbReference>
<comment type="caution">
    <text evidence="7">The sequence shown here is derived from an EMBL/GenBank/DDBJ whole genome shotgun (WGS) entry which is preliminary data.</text>
</comment>
<accession>A0ABR4ELS7</accession>
<proteinExistence type="inferred from homology"/>
<dbReference type="PROSITE" id="PS00323">
    <property type="entry name" value="RIBOSOMAL_S19"/>
    <property type="match status" value="1"/>
</dbReference>
<reference evidence="7 8" key="1">
    <citation type="submission" date="2024-03" db="EMBL/GenBank/DDBJ databases">
        <title>A high-quality draft genome sequence of Diaporthe vaccinii, a causative agent of upright dieback and viscid rot disease in cranberry plants.</title>
        <authorList>
            <person name="Sarrasin M."/>
            <person name="Lang B.F."/>
            <person name="Burger G."/>
        </authorList>
    </citation>
    <scope>NUCLEOTIDE SEQUENCE [LARGE SCALE GENOMIC DNA]</scope>
    <source>
        <strain evidence="7 8">IS7</strain>
    </source>
</reference>
<evidence type="ECO:0000256" key="4">
    <source>
        <dbReference type="RuleBase" id="RU003485"/>
    </source>
</evidence>
<gene>
    <name evidence="7" type="ORF">FJTKL_10000</name>
</gene>
<dbReference type="Gene3D" id="3.30.860.10">
    <property type="entry name" value="30s Ribosomal Protein S19, Chain A"/>
    <property type="match status" value="1"/>
</dbReference>
<evidence type="ECO:0000313" key="7">
    <source>
        <dbReference type="EMBL" id="KAL2283400.1"/>
    </source>
</evidence>
<feature type="compositionally biased region" description="Basic and acidic residues" evidence="5">
    <location>
        <begin position="82"/>
        <end position="91"/>
    </location>
</feature>
<evidence type="ECO:0000256" key="5">
    <source>
        <dbReference type="SAM" id="MobiDB-lite"/>
    </source>
</evidence>
<dbReference type="EMBL" id="JBAWTH010000043">
    <property type="protein sequence ID" value="KAL2283400.1"/>
    <property type="molecule type" value="Genomic_DNA"/>
</dbReference>
<keyword evidence="6" id="KW-1133">Transmembrane helix</keyword>
<dbReference type="NCBIfam" id="NF003121">
    <property type="entry name" value="PRK04038.1"/>
    <property type="match status" value="1"/>
</dbReference>
<evidence type="ECO:0000256" key="3">
    <source>
        <dbReference type="ARBA" id="ARBA00023274"/>
    </source>
</evidence>
<name>A0ABR4ELS7_9PEZI</name>
<evidence type="ECO:0008006" key="9">
    <source>
        <dbReference type="Google" id="ProtNLM"/>
    </source>
</evidence>
<keyword evidence="3 4" id="KW-0687">Ribonucleoprotein</keyword>
<dbReference type="PANTHER" id="PTHR11880">
    <property type="entry name" value="RIBOSOMAL PROTEIN S19P FAMILY MEMBER"/>
    <property type="match status" value="1"/>
</dbReference>
<evidence type="ECO:0000256" key="6">
    <source>
        <dbReference type="SAM" id="Phobius"/>
    </source>
</evidence>
<dbReference type="InterPro" id="IPR023575">
    <property type="entry name" value="Ribosomal_uS19_SF"/>
</dbReference>
<dbReference type="InterPro" id="IPR002222">
    <property type="entry name" value="Ribosomal_uS19"/>
</dbReference>
<sequence>MAPSPMFVATTQAVSLSAASNVAAQVIEIYQAKHEGPRALDFLQLGRFVLLSVMTAPPNYQWQIVLEKWFPAYARTSPASDTPKDGRDVEKGVAGQAENASGKPKLNMRNTLIKWFIDCMTVGALLNTVAFLVLMGLMKGQETGMIEQNLRTETIPIIVASYKIWPVASIRLADWARLACKDVPLPLFLSLTLERRPSRKFAIRYQHPIGQRNLDNPDQTAIMADAEYDPEAAAELKKKRTFRKFSYRGIDLDQLLDLSSDQLRDVVHARARRRINRGLKRKPMGLIKKLRKAKQEAKPNEKPDVVKTHLRDMLVVPEMIGSVIGIYSGKEFNQVEIKPEMVGHYLAEFSISYRPVKHGRPGIGATHSSRFIPLK</sequence>
<protein>
    <recommendedName>
        <fullName evidence="9">40S ribosomal protein S15</fullName>
    </recommendedName>
</protein>
<comment type="similarity">
    <text evidence="1 4">Belongs to the universal ribosomal protein uS19 family.</text>
</comment>
<dbReference type="HAMAP" id="MF_00531">
    <property type="entry name" value="Ribosomal_uS19"/>
    <property type="match status" value="1"/>
</dbReference>
<evidence type="ECO:0000313" key="8">
    <source>
        <dbReference type="Proteomes" id="UP001600888"/>
    </source>
</evidence>
<dbReference type="Pfam" id="PF00203">
    <property type="entry name" value="Ribosomal_S19"/>
    <property type="match status" value="1"/>
</dbReference>
<dbReference type="SUPFAM" id="SSF54570">
    <property type="entry name" value="Ribosomal protein S19"/>
    <property type="match status" value="1"/>
</dbReference>
<dbReference type="InterPro" id="IPR005713">
    <property type="entry name" value="Ribosomal_uS19_euk/arc"/>
</dbReference>
<dbReference type="PRINTS" id="PR00975">
    <property type="entry name" value="RIBOSOMALS19"/>
</dbReference>
<dbReference type="PANTHER" id="PTHR11880:SF2">
    <property type="entry name" value="SMALL RIBOSOMAL SUBUNIT PROTEIN US19"/>
    <property type="match status" value="1"/>
</dbReference>
<keyword evidence="2 4" id="KW-0689">Ribosomal protein</keyword>
<feature type="region of interest" description="Disordered" evidence="5">
    <location>
        <begin position="77"/>
        <end position="102"/>
    </location>
</feature>
<dbReference type="NCBIfam" id="TIGR01025">
    <property type="entry name" value="uS19_arch"/>
    <property type="match status" value="1"/>
</dbReference>
<organism evidence="7 8">
    <name type="scientific">Diaporthe vaccinii</name>
    <dbReference type="NCBI Taxonomy" id="105482"/>
    <lineage>
        <taxon>Eukaryota</taxon>
        <taxon>Fungi</taxon>
        <taxon>Dikarya</taxon>
        <taxon>Ascomycota</taxon>
        <taxon>Pezizomycotina</taxon>
        <taxon>Sordariomycetes</taxon>
        <taxon>Sordariomycetidae</taxon>
        <taxon>Diaporthales</taxon>
        <taxon>Diaporthaceae</taxon>
        <taxon>Diaporthe</taxon>
        <taxon>Diaporthe eres species complex</taxon>
    </lineage>
</organism>
<evidence type="ECO:0000256" key="1">
    <source>
        <dbReference type="ARBA" id="ARBA00007345"/>
    </source>
</evidence>
<keyword evidence="6" id="KW-0812">Transmembrane</keyword>
<keyword evidence="8" id="KW-1185">Reference proteome</keyword>